<dbReference type="EMBL" id="FXYH01000044">
    <property type="protein sequence ID" value="SMX50726.1"/>
    <property type="molecule type" value="Genomic_DNA"/>
</dbReference>
<keyword evidence="2" id="KW-1185">Reference proteome</keyword>
<organism evidence="1 2">
    <name type="scientific">Pelagimonas varians</name>
    <dbReference type="NCBI Taxonomy" id="696760"/>
    <lineage>
        <taxon>Bacteria</taxon>
        <taxon>Pseudomonadati</taxon>
        <taxon>Pseudomonadota</taxon>
        <taxon>Alphaproteobacteria</taxon>
        <taxon>Rhodobacterales</taxon>
        <taxon>Roseobacteraceae</taxon>
        <taxon>Pelagimonas</taxon>
    </lineage>
</organism>
<gene>
    <name evidence="1" type="ORF">PEV8663_04781</name>
</gene>
<name>A0A238L8T4_9RHOB</name>
<protein>
    <submittedName>
        <fullName evidence="1">Uncharacterized protein</fullName>
    </submittedName>
</protein>
<reference evidence="1 2" key="1">
    <citation type="submission" date="2017-05" db="EMBL/GenBank/DDBJ databases">
        <authorList>
            <person name="Song R."/>
            <person name="Chenine A.L."/>
            <person name="Ruprecht R.M."/>
        </authorList>
    </citation>
    <scope>NUCLEOTIDE SEQUENCE [LARGE SCALE GENOMIC DNA]</scope>
    <source>
        <strain evidence="1 2">CECT 8663</strain>
    </source>
</reference>
<dbReference type="AlphaFoldDB" id="A0A238L8T4"/>
<dbReference type="Proteomes" id="UP000220836">
    <property type="component" value="Unassembled WGS sequence"/>
</dbReference>
<proteinExistence type="predicted"/>
<accession>A0A238L8T4</accession>
<sequence length="43" mass="4477">MGNIYVEYLPAYPLGVMRTSADTQGGGGGFRFASSAAPNKPNL</sequence>
<evidence type="ECO:0000313" key="2">
    <source>
        <dbReference type="Proteomes" id="UP000220836"/>
    </source>
</evidence>
<evidence type="ECO:0000313" key="1">
    <source>
        <dbReference type="EMBL" id="SMX50726.1"/>
    </source>
</evidence>